<keyword evidence="2" id="KW-1185">Reference proteome</keyword>
<organism evidence="1 2">
    <name type="scientific">Nemania bipapillata</name>
    <dbReference type="NCBI Taxonomy" id="110536"/>
    <lineage>
        <taxon>Eukaryota</taxon>
        <taxon>Fungi</taxon>
        <taxon>Dikarya</taxon>
        <taxon>Ascomycota</taxon>
        <taxon>Pezizomycotina</taxon>
        <taxon>Sordariomycetes</taxon>
        <taxon>Xylariomycetidae</taxon>
        <taxon>Xylariales</taxon>
        <taxon>Xylariaceae</taxon>
        <taxon>Nemania</taxon>
    </lineage>
</organism>
<comment type="caution">
    <text evidence="1">The sequence shown here is derived from an EMBL/GenBank/DDBJ whole genome shotgun (WGS) entry which is preliminary data.</text>
</comment>
<accession>A0ACC2IIH6</accession>
<dbReference type="EMBL" id="JAPESX010001352">
    <property type="protein sequence ID" value="KAJ8114967.1"/>
    <property type="molecule type" value="Genomic_DNA"/>
</dbReference>
<sequence length="664" mass="73313">MHTTLIPRAVIAPRSHALSPGAIAGAVIGSLLGGSILLIVLGFLYFRYRRKTRIAQAEEALPVSQAPDLVHRASLPLSTFSANQTDARHLSHGPSLKDEPLDVVEPAFSPAPSTQRSPVSPYEENWMISNQDYIRSAVTYDTLPHEVDFTLPRQQTFPIAAEQTITAALGPSLTAPEAANSSYYDTRISMDSEPVQFTPPSVQMSEMYKAQVREAEEHRRSSSVPKRIWKTITRQSTRNSKGTVGDGAQSPSLPQQSEEPAIGYSVPIKQEQGQEPSGDARWHGIGQFVAEPEEMDEQAPGLGRRASEQQPPYGRYPHQTQDSQYGVIHGRVDSTVRETTERDPALPSSALTTDSTYGLPLAAQPQSPTQPPRERLKSPEIPEPMDLDGLQPDTNGHSPFRSSHSPQLSPDSFTINPMAILHPTNPAEQAAYTTYQIKHSASPPAMPAPPPEIITQAASQMDIVDSTHKGDDFADQFLQYPSDDECRQSIDSYEFSSTPGQSSTVDTNGRTPDTRPTASPSPFPAIPLPSSPFPSIPEQGKLKPVPRISPSVSRPSPQPGPLVCPECHREFDQIHKLNHHKRYHDRTHECTYAGCDKKFGTKTHLDRHINDRHLKLKAYHCTDPTCAWFKGGKSFPRKDNWRRHMMKKHGSTAHDFDAMELSCG</sequence>
<proteinExistence type="predicted"/>
<gene>
    <name evidence="1" type="ORF">ONZ43_g4777</name>
</gene>
<evidence type="ECO:0000313" key="2">
    <source>
        <dbReference type="Proteomes" id="UP001153334"/>
    </source>
</evidence>
<dbReference type="Proteomes" id="UP001153334">
    <property type="component" value="Unassembled WGS sequence"/>
</dbReference>
<evidence type="ECO:0000313" key="1">
    <source>
        <dbReference type="EMBL" id="KAJ8114967.1"/>
    </source>
</evidence>
<name>A0ACC2IIH6_9PEZI</name>
<reference evidence="1" key="1">
    <citation type="submission" date="2022-11" db="EMBL/GenBank/DDBJ databases">
        <title>Genome Sequence of Nemania bipapillata.</title>
        <authorList>
            <person name="Buettner E."/>
        </authorList>
    </citation>
    <scope>NUCLEOTIDE SEQUENCE</scope>
    <source>
        <strain evidence="1">CP14</strain>
    </source>
</reference>
<protein>
    <submittedName>
        <fullName evidence="1">Uncharacterized protein</fullName>
    </submittedName>
</protein>